<name>A0AAV7LNE0_PLEWA</name>
<reference evidence="2" key="1">
    <citation type="journal article" date="2022" name="bioRxiv">
        <title>Sequencing and chromosome-scale assembly of the giantPleurodeles waltlgenome.</title>
        <authorList>
            <person name="Brown T."/>
            <person name="Elewa A."/>
            <person name="Iarovenko S."/>
            <person name="Subramanian E."/>
            <person name="Araus A.J."/>
            <person name="Petzold A."/>
            <person name="Susuki M."/>
            <person name="Suzuki K.-i.T."/>
            <person name="Hayashi T."/>
            <person name="Toyoda A."/>
            <person name="Oliveira C."/>
            <person name="Osipova E."/>
            <person name="Leigh N.D."/>
            <person name="Simon A."/>
            <person name="Yun M.H."/>
        </authorList>
    </citation>
    <scope>NUCLEOTIDE SEQUENCE</scope>
    <source>
        <strain evidence="2">20211129_DDA</strain>
        <tissue evidence="2">Liver</tissue>
    </source>
</reference>
<dbReference type="Proteomes" id="UP001066276">
    <property type="component" value="Chromosome 11"/>
</dbReference>
<feature type="compositionally biased region" description="Low complexity" evidence="1">
    <location>
        <begin position="144"/>
        <end position="155"/>
    </location>
</feature>
<dbReference type="AlphaFoldDB" id="A0AAV7LNE0"/>
<feature type="compositionally biased region" description="Low complexity" evidence="1">
    <location>
        <begin position="70"/>
        <end position="86"/>
    </location>
</feature>
<feature type="region of interest" description="Disordered" evidence="1">
    <location>
        <begin position="127"/>
        <end position="155"/>
    </location>
</feature>
<gene>
    <name evidence="2" type="ORF">NDU88_005653</name>
</gene>
<accession>A0AAV7LNE0</accession>
<keyword evidence="3" id="KW-1185">Reference proteome</keyword>
<organism evidence="2 3">
    <name type="scientific">Pleurodeles waltl</name>
    <name type="common">Iberian ribbed newt</name>
    <dbReference type="NCBI Taxonomy" id="8319"/>
    <lineage>
        <taxon>Eukaryota</taxon>
        <taxon>Metazoa</taxon>
        <taxon>Chordata</taxon>
        <taxon>Craniata</taxon>
        <taxon>Vertebrata</taxon>
        <taxon>Euteleostomi</taxon>
        <taxon>Amphibia</taxon>
        <taxon>Batrachia</taxon>
        <taxon>Caudata</taxon>
        <taxon>Salamandroidea</taxon>
        <taxon>Salamandridae</taxon>
        <taxon>Pleurodelinae</taxon>
        <taxon>Pleurodeles</taxon>
    </lineage>
</organism>
<protein>
    <submittedName>
        <fullName evidence="2">Uncharacterized protein</fullName>
    </submittedName>
</protein>
<sequence>MVQQGGWGGATEVAPDSDGPGPPTATTRPRTASSHIPNSPVDGAPPLKSLPSGPGPRTRAATQKPPTSGPAAAHRARPQAPVRRPPSCVGQACPRGQDVHSSIQGPSGLLRTRLLEHAPAATLACHFPQRTPFSHPGSPPPLYPGGDDPLSGRII</sequence>
<proteinExistence type="predicted"/>
<feature type="compositionally biased region" description="Low complexity" evidence="1">
    <location>
        <begin position="45"/>
        <end position="56"/>
    </location>
</feature>
<comment type="caution">
    <text evidence="2">The sequence shown here is derived from an EMBL/GenBank/DDBJ whole genome shotgun (WGS) entry which is preliminary data.</text>
</comment>
<dbReference type="EMBL" id="JANPWB010000015">
    <property type="protein sequence ID" value="KAJ1092543.1"/>
    <property type="molecule type" value="Genomic_DNA"/>
</dbReference>
<feature type="region of interest" description="Disordered" evidence="1">
    <location>
        <begin position="1"/>
        <end position="107"/>
    </location>
</feature>
<evidence type="ECO:0000313" key="3">
    <source>
        <dbReference type="Proteomes" id="UP001066276"/>
    </source>
</evidence>
<evidence type="ECO:0000256" key="1">
    <source>
        <dbReference type="SAM" id="MobiDB-lite"/>
    </source>
</evidence>
<evidence type="ECO:0000313" key="2">
    <source>
        <dbReference type="EMBL" id="KAJ1092543.1"/>
    </source>
</evidence>